<accession>A0A644SVW4</accession>
<keyword evidence="4 7" id="KW-0812">Transmembrane</keyword>
<comment type="caution">
    <text evidence="8">The sequence shown here is derived from an EMBL/GenBank/DDBJ whole genome shotgun (WGS) entry which is preliminary data.</text>
</comment>
<feature type="transmembrane region" description="Helical" evidence="7">
    <location>
        <begin position="183"/>
        <end position="202"/>
    </location>
</feature>
<feature type="transmembrane region" description="Helical" evidence="7">
    <location>
        <begin position="102"/>
        <end position="120"/>
    </location>
</feature>
<evidence type="ECO:0000256" key="3">
    <source>
        <dbReference type="ARBA" id="ARBA00022475"/>
    </source>
</evidence>
<evidence type="ECO:0000313" key="8">
    <source>
        <dbReference type="EMBL" id="MPL58753.1"/>
    </source>
</evidence>
<evidence type="ECO:0000256" key="1">
    <source>
        <dbReference type="ARBA" id="ARBA00004651"/>
    </source>
</evidence>
<name>A0A644SVW4_9ZZZZ</name>
<keyword evidence="6 7" id="KW-0472">Membrane</keyword>
<dbReference type="PANTHER" id="PTHR30269">
    <property type="entry name" value="TRANSMEMBRANE PROTEIN YFCA"/>
    <property type="match status" value="1"/>
</dbReference>
<reference evidence="8" key="1">
    <citation type="submission" date="2019-08" db="EMBL/GenBank/DDBJ databases">
        <authorList>
            <person name="Kucharzyk K."/>
            <person name="Murdoch R.W."/>
            <person name="Higgins S."/>
            <person name="Loffler F."/>
        </authorList>
    </citation>
    <scope>NUCLEOTIDE SEQUENCE</scope>
</reference>
<dbReference type="InterPro" id="IPR052017">
    <property type="entry name" value="TSUP"/>
</dbReference>
<dbReference type="PANTHER" id="PTHR30269:SF0">
    <property type="entry name" value="MEMBRANE TRANSPORTER PROTEIN YFCA-RELATED"/>
    <property type="match status" value="1"/>
</dbReference>
<dbReference type="EMBL" id="VSSQ01000007">
    <property type="protein sequence ID" value="MPL58753.1"/>
    <property type="molecule type" value="Genomic_DNA"/>
</dbReference>
<sequence>MEQLSPEMLAFMIAAGFLSAFIDSVVGGGGMISLPAMMLTGLPPGVVLGSNKMASVMGSLTSTLAFMRSGKVNYHLIKYLFPLSFFGSVLGVYVVQKMPPEFLKPLVIVLLIAVTIYSVFKKDWGSESTYQGMTRKTAMLSGIAAFALGFYDGFFGPGTGSFLIFAFLMIGFDFLTAAGNARALNFASNIAAVLAFGIAGSINYYYSIPMGFGMIAGALAGSRLAITKGITYVRPLFITVTTLLIGKQLWDIFH</sequence>
<keyword evidence="2" id="KW-0813">Transport</keyword>
<keyword evidence="3" id="KW-1003">Cell membrane</keyword>
<feature type="transmembrane region" description="Helical" evidence="7">
    <location>
        <begin position="9"/>
        <end position="34"/>
    </location>
</feature>
<evidence type="ECO:0000256" key="6">
    <source>
        <dbReference type="ARBA" id="ARBA00023136"/>
    </source>
</evidence>
<evidence type="ECO:0000256" key="5">
    <source>
        <dbReference type="ARBA" id="ARBA00022989"/>
    </source>
</evidence>
<evidence type="ECO:0000256" key="4">
    <source>
        <dbReference type="ARBA" id="ARBA00022692"/>
    </source>
</evidence>
<dbReference type="Pfam" id="PF01925">
    <property type="entry name" value="TauE"/>
    <property type="match status" value="1"/>
</dbReference>
<dbReference type="AlphaFoldDB" id="A0A644SVW4"/>
<feature type="transmembrane region" description="Helical" evidence="7">
    <location>
        <begin position="132"/>
        <end position="151"/>
    </location>
</feature>
<proteinExistence type="predicted"/>
<evidence type="ECO:0000256" key="7">
    <source>
        <dbReference type="SAM" id="Phobius"/>
    </source>
</evidence>
<protein>
    <submittedName>
        <fullName evidence="8">Putative membrane transporter protein YfcA</fullName>
    </submittedName>
</protein>
<organism evidence="8">
    <name type="scientific">bioreactor metagenome</name>
    <dbReference type="NCBI Taxonomy" id="1076179"/>
    <lineage>
        <taxon>unclassified sequences</taxon>
        <taxon>metagenomes</taxon>
        <taxon>ecological metagenomes</taxon>
    </lineage>
</organism>
<dbReference type="InterPro" id="IPR002781">
    <property type="entry name" value="TM_pro_TauE-like"/>
</dbReference>
<gene>
    <name evidence="8" type="primary">yfcA_2</name>
    <name evidence="8" type="ORF">SDC9_04295</name>
</gene>
<dbReference type="GO" id="GO:0005886">
    <property type="term" value="C:plasma membrane"/>
    <property type="evidence" value="ECO:0007669"/>
    <property type="project" value="UniProtKB-SubCell"/>
</dbReference>
<keyword evidence="5 7" id="KW-1133">Transmembrane helix</keyword>
<comment type="subcellular location">
    <subcellularLocation>
        <location evidence="1">Cell membrane</location>
        <topology evidence="1">Multi-pass membrane protein</topology>
    </subcellularLocation>
</comment>
<feature type="transmembrane region" description="Helical" evidence="7">
    <location>
        <begin position="79"/>
        <end position="96"/>
    </location>
</feature>
<evidence type="ECO:0000256" key="2">
    <source>
        <dbReference type="ARBA" id="ARBA00022448"/>
    </source>
</evidence>